<protein>
    <submittedName>
        <fullName evidence="5">Rna recognition motif-containing protein</fullName>
    </submittedName>
</protein>
<organism evidence="5 6">
    <name type="scientific">Cystoisospora suis</name>
    <dbReference type="NCBI Taxonomy" id="483139"/>
    <lineage>
        <taxon>Eukaryota</taxon>
        <taxon>Sar</taxon>
        <taxon>Alveolata</taxon>
        <taxon>Apicomplexa</taxon>
        <taxon>Conoidasida</taxon>
        <taxon>Coccidia</taxon>
        <taxon>Eucoccidiorida</taxon>
        <taxon>Eimeriorina</taxon>
        <taxon>Sarcocystidae</taxon>
        <taxon>Cystoisospora</taxon>
    </lineage>
</organism>
<dbReference type="Proteomes" id="UP000221165">
    <property type="component" value="Unassembled WGS sequence"/>
</dbReference>
<keyword evidence="6" id="KW-1185">Reference proteome</keyword>
<dbReference type="InterPro" id="IPR035979">
    <property type="entry name" value="RBD_domain_sf"/>
</dbReference>
<keyword evidence="1 2" id="KW-0694">RNA-binding</keyword>
<comment type="caution">
    <text evidence="5">The sequence shown here is derived from an EMBL/GenBank/DDBJ whole genome shotgun (WGS) entry which is preliminary data.</text>
</comment>
<dbReference type="SUPFAM" id="SSF54928">
    <property type="entry name" value="RNA-binding domain, RBD"/>
    <property type="match status" value="2"/>
</dbReference>
<sequence>MAEAKTLSSEKKLDMSLDDLIAQDNANNSNSGFNRGGGGGPFRNRNGGGALANQQGGRRNQGAGGGANQRQGPYSMPRSSPGGFRDAVGRDYLLESGGGGYYKAGGGAGGGGYRGGQGVGGGPSSSYVSHIYTVKVKGLPLNVSEKELENLLRRHFSVCGNVVKVVFRPKFPGEAYIGFQESAACGKALAELQESKIRGHVLTIEKGQPQTGFPIDPHHRYLRGAGGGGGAAYPQRGGGMVVTSSSSMVPYHHQFPPPPHQTSSPSPLSSSSSPAAAAHHHHVIAPPPYPHGGQGHFSSQHHHYNHHHTGGGGGNYITPGGAGGFPRGAAGFVAAPGGGNTSGVYTGAGRPAGDSSNSTTFTNGTSGGDYYYHAGSTVAGGSTGGSSSAFTAPTSHGPALVGKQASPGSGTTIIISNVPLDLTAQELQDAFSVVGPVLRTELLLNSSGSPTGRVALTFESRHAALEAVRRFDGGDLNAHTIRVFLE</sequence>
<dbReference type="RefSeq" id="XP_067926581.1">
    <property type="nucleotide sequence ID" value="XM_068061448.1"/>
</dbReference>
<dbReference type="AlphaFoldDB" id="A0A2C6LB68"/>
<evidence type="ECO:0000313" key="6">
    <source>
        <dbReference type="Proteomes" id="UP000221165"/>
    </source>
</evidence>
<evidence type="ECO:0000259" key="4">
    <source>
        <dbReference type="PROSITE" id="PS50102"/>
    </source>
</evidence>
<dbReference type="SMART" id="SM00360">
    <property type="entry name" value="RRM"/>
    <property type="match status" value="2"/>
</dbReference>
<gene>
    <name evidence="5" type="ORF">CSUI_001242</name>
</gene>
<dbReference type="VEuPathDB" id="ToxoDB:CSUI_001242"/>
<dbReference type="CDD" id="cd00590">
    <property type="entry name" value="RRM_SF"/>
    <property type="match status" value="2"/>
</dbReference>
<dbReference type="GO" id="GO:0003729">
    <property type="term" value="F:mRNA binding"/>
    <property type="evidence" value="ECO:0007669"/>
    <property type="project" value="TreeGrafter"/>
</dbReference>
<reference evidence="5 6" key="1">
    <citation type="journal article" date="2017" name="Int. J. Parasitol.">
        <title>The genome of the protozoan parasite Cystoisospora suis and a reverse vaccinology approach to identify vaccine candidates.</title>
        <authorList>
            <person name="Palmieri N."/>
            <person name="Shrestha A."/>
            <person name="Ruttkowski B."/>
            <person name="Beck T."/>
            <person name="Vogl C."/>
            <person name="Tomley F."/>
            <person name="Blake D.P."/>
            <person name="Joachim A."/>
        </authorList>
    </citation>
    <scope>NUCLEOTIDE SEQUENCE [LARGE SCALE GENOMIC DNA]</scope>
    <source>
        <strain evidence="5 6">Wien I</strain>
    </source>
</reference>
<dbReference type="InterPro" id="IPR051229">
    <property type="entry name" value="ALYREF_mRNA_export"/>
</dbReference>
<proteinExistence type="predicted"/>
<dbReference type="EMBL" id="MIGC01000490">
    <property type="protein sequence ID" value="PHJ24909.1"/>
    <property type="molecule type" value="Genomic_DNA"/>
</dbReference>
<feature type="compositionally biased region" description="Low complexity" evidence="3">
    <location>
        <begin position="261"/>
        <end position="277"/>
    </location>
</feature>
<dbReference type="GeneID" id="94424659"/>
<evidence type="ECO:0000256" key="2">
    <source>
        <dbReference type="PROSITE-ProRule" id="PRU00176"/>
    </source>
</evidence>
<feature type="compositionally biased region" description="Low complexity" evidence="3">
    <location>
        <begin position="51"/>
        <end position="61"/>
    </location>
</feature>
<feature type="domain" description="RRM" evidence="4">
    <location>
        <begin position="132"/>
        <end position="209"/>
    </location>
</feature>
<dbReference type="Pfam" id="PF00076">
    <property type="entry name" value="RRM_1"/>
    <property type="match status" value="2"/>
</dbReference>
<feature type="domain" description="RRM" evidence="4">
    <location>
        <begin position="411"/>
        <end position="486"/>
    </location>
</feature>
<evidence type="ECO:0000313" key="5">
    <source>
        <dbReference type="EMBL" id="PHJ24909.1"/>
    </source>
</evidence>
<dbReference type="InterPro" id="IPR000504">
    <property type="entry name" value="RRM_dom"/>
</dbReference>
<dbReference type="GO" id="GO:0005634">
    <property type="term" value="C:nucleus"/>
    <property type="evidence" value="ECO:0007669"/>
    <property type="project" value="TreeGrafter"/>
</dbReference>
<dbReference type="PROSITE" id="PS50102">
    <property type="entry name" value="RRM"/>
    <property type="match status" value="2"/>
</dbReference>
<dbReference type="Gene3D" id="3.30.70.330">
    <property type="match status" value="2"/>
</dbReference>
<dbReference type="PANTHER" id="PTHR19965:SF35">
    <property type="entry name" value="RNA ANNEALING PROTEIN YRA1"/>
    <property type="match status" value="1"/>
</dbReference>
<accession>A0A2C6LB68</accession>
<feature type="compositionally biased region" description="Basic residues" evidence="3">
    <location>
        <begin position="299"/>
        <end position="309"/>
    </location>
</feature>
<evidence type="ECO:0000256" key="1">
    <source>
        <dbReference type="ARBA" id="ARBA00022884"/>
    </source>
</evidence>
<feature type="region of interest" description="Disordered" evidence="3">
    <location>
        <begin position="23"/>
        <end position="89"/>
    </location>
</feature>
<evidence type="ECO:0000256" key="3">
    <source>
        <dbReference type="SAM" id="MobiDB-lite"/>
    </source>
</evidence>
<name>A0A2C6LB68_9APIC</name>
<feature type="compositionally biased region" description="Gly residues" evidence="3">
    <location>
        <begin position="34"/>
        <end position="50"/>
    </location>
</feature>
<feature type="region of interest" description="Disordered" evidence="3">
    <location>
        <begin position="248"/>
        <end position="319"/>
    </location>
</feature>
<feature type="compositionally biased region" description="Gly residues" evidence="3">
    <location>
        <begin position="310"/>
        <end position="319"/>
    </location>
</feature>
<dbReference type="OrthoDB" id="346839at2759"/>
<dbReference type="PANTHER" id="PTHR19965">
    <property type="entry name" value="RNA AND EXPORT FACTOR BINDING PROTEIN"/>
    <property type="match status" value="1"/>
</dbReference>
<dbReference type="InterPro" id="IPR012677">
    <property type="entry name" value="Nucleotide-bd_a/b_plait_sf"/>
</dbReference>
<dbReference type="GO" id="GO:0006406">
    <property type="term" value="P:mRNA export from nucleus"/>
    <property type="evidence" value="ECO:0007669"/>
    <property type="project" value="TreeGrafter"/>
</dbReference>